<accession>A0A8J6NHC0</accession>
<organism evidence="3 4">
    <name type="scientific">Candidatus Desulfolinea nitratireducens</name>
    <dbReference type="NCBI Taxonomy" id="2841698"/>
    <lineage>
        <taxon>Bacteria</taxon>
        <taxon>Bacillati</taxon>
        <taxon>Chloroflexota</taxon>
        <taxon>Anaerolineae</taxon>
        <taxon>Anaerolineales</taxon>
        <taxon>Anaerolineales incertae sedis</taxon>
        <taxon>Candidatus Desulfolinea</taxon>
    </lineage>
</organism>
<dbReference type="GO" id="GO:0016780">
    <property type="term" value="F:phosphotransferase activity, for other substituted phosphate groups"/>
    <property type="evidence" value="ECO:0007669"/>
    <property type="project" value="TreeGrafter"/>
</dbReference>
<evidence type="ECO:0000259" key="2">
    <source>
        <dbReference type="Pfam" id="PF02397"/>
    </source>
</evidence>
<protein>
    <submittedName>
        <fullName evidence="3">Sugar transferase</fullName>
    </submittedName>
</protein>
<evidence type="ECO:0000313" key="3">
    <source>
        <dbReference type="EMBL" id="MBC8333815.1"/>
    </source>
</evidence>
<feature type="domain" description="Bacterial sugar transferase" evidence="2">
    <location>
        <begin position="1"/>
        <end position="90"/>
    </location>
</feature>
<reference evidence="3 4" key="1">
    <citation type="submission" date="2020-08" db="EMBL/GenBank/DDBJ databases">
        <title>Bridging the membrane lipid divide: bacteria of the FCB group superphylum have the potential to synthesize archaeal ether lipids.</title>
        <authorList>
            <person name="Villanueva L."/>
            <person name="Von Meijenfeldt F.A.B."/>
            <person name="Westbye A.B."/>
            <person name="Yadav S."/>
            <person name="Hopmans E.C."/>
            <person name="Dutilh B.E."/>
            <person name="Sinninghe Damste J.S."/>
        </authorList>
    </citation>
    <scope>NUCLEOTIDE SEQUENCE [LARGE SCALE GENOMIC DNA]</scope>
    <source>
        <strain evidence="3">NIOZ-UU36</strain>
    </source>
</reference>
<gene>
    <name evidence="3" type="ORF">H8E29_00980</name>
</gene>
<comment type="caution">
    <text evidence="3">The sequence shown here is derived from an EMBL/GenBank/DDBJ whole genome shotgun (WGS) entry which is preliminary data.</text>
</comment>
<evidence type="ECO:0000256" key="1">
    <source>
        <dbReference type="ARBA" id="ARBA00006464"/>
    </source>
</evidence>
<dbReference type="AlphaFoldDB" id="A0A8J6NHC0"/>
<feature type="non-terminal residue" evidence="3">
    <location>
        <position position="1"/>
    </location>
</feature>
<dbReference type="PANTHER" id="PTHR30576:SF0">
    <property type="entry name" value="UNDECAPRENYL-PHOSPHATE N-ACETYLGALACTOSAMINYL 1-PHOSPHATE TRANSFERASE-RELATED"/>
    <property type="match status" value="1"/>
</dbReference>
<keyword evidence="3" id="KW-0808">Transferase</keyword>
<dbReference type="InterPro" id="IPR003362">
    <property type="entry name" value="Bact_transf"/>
</dbReference>
<evidence type="ECO:0000313" key="4">
    <source>
        <dbReference type="Proteomes" id="UP000614469"/>
    </source>
</evidence>
<comment type="similarity">
    <text evidence="1">Belongs to the bacterial sugar transferase family.</text>
</comment>
<dbReference type="Pfam" id="PF02397">
    <property type="entry name" value="Bac_transf"/>
    <property type="match status" value="1"/>
</dbReference>
<dbReference type="Proteomes" id="UP000614469">
    <property type="component" value="Unassembled WGS sequence"/>
</dbReference>
<dbReference type="PANTHER" id="PTHR30576">
    <property type="entry name" value="COLANIC BIOSYNTHESIS UDP-GLUCOSE LIPID CARRIER TRANSFERASE"/>
    <property type="match status" value="1"/>
</dbReference>
<name>A0A8J6NHC0_9CHLR</name>
<dbReference type="EMBL" id="JACNJN010000026">
    <property type="protein sequence ID" value="MBC8333815.1"/>
    <property type="molecule type" value="Genomic_DNA"/>
</dbReference>
<sequence>FFNVLRGEMSLAGPRAEREKFVVHFQKEIPFYRARLLVKPGISGWAQITQGYASSTFDTGIKLEYDLYYIKHRTIGMDLTILLRTFGTVFGFKGR</sequence>
<proteinExistence type="inferred from homology"/>